<evidence type="ECO:0000256" key="1">
    <source>
        <dbReference type="ARBA" id="ARBA00004141"/>
    </source>
</evidence>
<dbReference type="EMBL" id="NJGI01000001">
    <property type="protein sequence ID" value="PGH21883.1"/>
    <property type="molecule type" value="Genomic_DNA"/>
</dbReference>
<evidence type="ECO:0000313" key="14">
    <source>
        <dbReference type="EMBL" id="PGH21883.1"/>
    </source>
</evidence>
<evidence type="ECO:0000256" key="12">
    <source>
        <dbReference type="ARBA" id="ARBA00034430"/>
    </source>
</evidence>
<evidence type="ECO:0000313" key="15">
    <source>
        <dbReference type="Proteomes" id="UP000222862"/>
    </source>
</evidence>
<proteinExistence type="inferred from homology"/>
<protein>
    <recommendedName>
        <fullName evidence="16">DUF1211 domain-containing protein</fullName>
    </recommendedName>
</protein>
<evidence type="ECO:0000256" key="10">
    <source>
        <dbReference type="ARBA" id="ARBA00023136"/>
    </source>
</evidence>
<sequence length="188" mass="21635">MTKERLTAFFDAVLAIIMTILVLELEKPSEVSLKGFLALKENFFAYTLSFFWLGILWINHHNEWIGVKISEKTLWGTIMTLFFSSFFPYSTAIVSKNFHNTTAQLFYGIIIIGVTVSVIITTNTLIEANKTDKNILEKLKRMNLYLKYDLIIKIVAFLISAFFYPPAIMIALLFLTLIFVFLAILKKI</sequence>
<evidence type="ECO:0000256" key="5">
    <source>
        <dbReference type="ARBA" id="ARBA00022692"/>
    </source>
</evidence>
<evidence type="ECO:0000256" key="2">
    <source>
        <dbReference type="ARBA" id="ARBA00006920"/>
    </source>
</evidence>
<dbReference type="Proteomes" id="UP000222862">
    <property type="component" value="Unassembled WGS sequence"/>
</dbReference>
<dbReference type="GO" id="GO:0016020">
    <property type="term" value="C:membrane"/>
    <property type="evidence" value="ECO:0007669"/>
    <property type="project" value="UniProtKB-SubCell"/>
</dbReference>
<keyword evidence="8 13" id="KW-1133">Transmembrane helix</keyword>
<evidence type="ECO:0000256" key="6">
    <source>
        <dbReference type="ARBA" id="ARBA00022826"/>
    </source>
</evidence>
<feature type="transmembrane region" description="Helical" evidence="13">
    <location>
        <begin position="73"/>
        <end position="93"/>
    </location>
</feature>
<keyword evidence="3" id="KW-0813">Transport</keyword>
<dbReference type="Pfam" id="PF06736">
    <property type="entry name" value="TMEM175"/>
    <property type="match status" value="1"/>
</dbReference>
<keyword evidence="7" id="KW-0630">Potassium</keyword>
<evidence type="ECO:0000256" key="7">
    <source>
        <dbReference type="ARBA" id="ARBA00022958"/>
    </source>
</evidence>
<dbReference type="InterPro" id="IPR010617">
    <property type="entry name" value="TMEM175-like"/>
</dbReference>
<comment type="caution">
    <text evidence="14">The sequence shown here is derived from an EMBL/GenBank/DDBJ whole genome shotgun (WGS) entry which is preliminary data.</text>
</comment>
<dbReference type="GO" id="GO:0005267">
    <property type="term" value="F:potassium channel activity"/>
    <property type="evidence" value="ECO:0007669"/>
    <property type="project" value="UniProtKB-KW"/>
</dbReference>
<feature type="transmembrane region" description="Helical" evidence="13">
    <location>
        <begin position="168"/>
        <end position="185"/>
    </location>
</feature>
<evidence type="ECO:0000256" key="3">
    <source>
        <dbReference type="ARBA" id="ARBA00022448"/>
    </source>
</evidence>
<dbReference type="AlphaFoldDB" id="A0A2B7YLI2"/>
<reference evidence="14 15" key="1">
    <citation type="submission" date="2017-06" db="EMBL/GenBank/DDBJ databases">
        <title>Genome sequencing of Fusobacterium nucleatum subsp. polymorphum KCOM 1232 (=ChDC F37).</title>
        <authorList>
            <person name="Kook J.-K."/>
            <person name="Park S.-N."/>
            <person name="Lim Y.K."/>
            <person name="Roh H."/>
        </authorList>
    </citation>
    <scope>NUCLEOTIDE SEQUENCE [LARGE SCALE GENOMIC DNA]</scope>
    <source>
        <strain evidence="15">KCOM 1232 ( ChDC F37)</strain>
    </source>
</reference>
<evidence type="ECO:0000256" key="13">
    <source>
        <dbReference type="SAM" id="Phobius"/>
    </source>
</evidence>
<evidence type="ECO:0000256" key="4">
    <source>
        <dbReference type="ARBA" id="ARBA00022538"/>
    </source>
</evidence>
<keyword evidence="11" id="KW-0407">Ion channel</keyword>
<keyword evidence="9" id="KW-0406">Ion transport</keyword>
<comment type="catalytic activity">
    <reaction evidence="12">
        <text>K(+)(in) = K(+)(out)</text>
        <dbReference type="Rhea" id="RHEA:29463"/>
        <dbReference type="ChEBI" id="CHEBI:29103"/>
    </reaction>
</comment>
<keyword evidence="6" id="KW-0631">Potassium channel</keyword>
<feature type="transmembrane region" description="Helical" evidence="13">
    <location>
        <begin position="105"/>
        <end position="125"/>
    </location>
</feature>
<dbReference type="GO" id="GO:0015252">
    <property type="term" value="F:proton channel activity"/>
    <property type="evidence" value="ECO:0007669"/>
    <property type="project" value="InterPro"/>
</dbReference>
<evidence type="ECO:0008006" key="16">
    <source>
        <dbReference type="Google" id="ProtNLM"/>
    </source>
</evidence>
<feature type="transmembrane region" description="Helical" evidence="13">
    <location>
        <begin position="7"/>
        <end position="23"/>
    </location>
</feature>
<evidence type="ECO:0000256" key="11">
    <source>
        <dbReference type="ARBA" id="ARBA00023303"/>
    </source>
</evidence>
<feature type="transmembrane region" description="Helical" evidence="13">
    <location>
        <begin position="43"/>
        <end position="61"/>
    </location>
</feature>
<keyword evidence="4" id="KW-0633">Potassium transport</keyword>
<accession>A0A2B7YLI2</accession>
<organism evidence="14 15">
    <name type="scientific">Fusobacterium nucleatum subsp. polymorphum</name>
    <name type="common">Fusobacterium polymorphum</name>
    <dbReference type="NCBI Taxonomy" id="76857"/>
    <lineage>
        <taxon>Bacteria</taxon>
        <taxon>Fusobacteriati</taxon>
        <taxon>Fusobacteriota</taxon>
        <taxon>Fusobacteriia</taxon>
        <taxon>Fusobacteriales</taxon>
        <taxon>Fusobacteriaceae</taxon>
        <taxon>Fusobacterium</taxon>
    </lineage>
</organism>
<gene>
    <name evidence="14" type="ORF">RN96_01285</name>
</gene>
<comment type="similarity">
    <text evidence="2">Belongs to the TMEM175 family.</text>
</comment>
<name>A0A2B7YLI2_FUSNP</name>
<feature type="transmembrane region" description="Helical" evidence="13">
    <location>
        <begin position="145"/>
        <end position="162"/>
    </location>
</feature>
<evidence type="ECO:0000256" key="9">
    <source>
        <dbReference type="ARBA" id="ARBA00023065"/>
    </source>
</evidence>
<keyword evidence="5 13" id="KW-0812">Transmembrane</keyword>
<comment type="subcellular location">
    <subcellularLocation>
        <location evidence="1">Membrane</location>
        <topology evidence="1">Multi-pass membrane protein</topology>
    </subcellularLocation>
</comment>
<evidence type="ECO:0000256" key="8">
    <source>
        <dbReference type="ARBA" id="ARBA00022989"/>
    </source>
</evidence>
<keyword evidence="10 13" id="KW-0472">Membrane</keyword>
<dbReference type="RefSeq" id="WP_098702035.1">
    <property type="nucleotide sequence ID" value="NZ_NJGI01000001.1"/>
</dbReference>